<reference evidence="1 2" key="1">
    <citation type="submission" date="2011-02" db="EMBL/GenBank/DDBJ databases">
        <title>The Genome Sequence of Sphaeroforma arctica JP610.</title>
        <authorList>
            <consortium name="The Broad Institute Genome Sequencing Platform"/>
            <person name="Russ C."/>
            <person name="Cuomo C."/>
            <person name="Young S.K."/>
            <person name="Zeng Q."/>
            <person name="Gargeya S."/>
            <person name="Alvarado L."/>
            <person name="Berlin A."/>
            <person name="Chapman S.B."/>
            <person name="Chen Z."/>
            <person name="Freedman E."/>
            <person name="Gellesch M."/>
            <person name="Goldberg J."/>
            <person name="Griggs A."/>
            <person name="Gujja S."/>
            <person name="Heilman E."/>
            <person name="Heiman D."/>
            <person name="Howarth C."/>
            <person name="Mehta T."/>
            <person name="Neiman D."/>
            <person name="Pearson M."/>
            <person name="Roberts A."/>
            <person name="Saif S."/>
            <person name="Shea T."/>
            <person name="Shenoy N."/>
            <person name="Sisk P."/>
            <person name="Stolte C."/>
            <person name="Sykes S."/>
            <person name="White J."/>
            <person name="Yandava C."/>
            <person name="Burger G."/>
            <person name="Gray M.W."/>
            <person name="Holland P.W.H."/>
            <person name="King N."/>
            <person name="Lang F.B.F."/>
            <person name="Roger A.J."/>
            <person name="Ruiz-Trillo I."/>
            <person name="Haas B."/>
            <person name="Nusbaum C."/>
            <person name="Birren B."/>
        </authorList>
    </citation>
    <scope>NUCLEOTIDE SEQUENCE [LARGE SCALE GENOMIC DNA]</scope>
    <source>
        <strain evidence="1 2">JP610</strain>
    </source>
</reference>
<accession>A0A0L0EZ18</accession>
<gene>
    <name evidence="1" type="ORF">SARC_17839</name>
</gene>
<proteinExistence type="predicted"/>
<sequence length="81" mass="9283">WLDPVTTVIWPNKSRTEYNQADLLSTKFHADMRDSGEDLRWQNQINIVENNYNNKPINNVSAPGVVNANVRVICLLLFQLG</sequence>
<organism evidence="1 2">
    <name type="scientific">Sphaeroforma arctica JP610</name>
    <dbReference type="NCBI Taxonomy" id="667725"/>
    <lineage>
        <taxon>Eukaryota</taxon>
        <taxon>Ichthyosporea</taxon>
        <taxon>Ichthyophonida</taxon>
        <taxon>Sphaeroforma</taxon>
    </lineage>
</organism>
<dbReference type="Proteomes" id="UP000054560">
    <property type="component" value="Unassembled WGS sequence"/>
</dbReference>
<protein>
    <submittedName>
        <fullName evidence="1">Uncharacterized protein</fullName>
    </submittedName>
</protein>
<dbReference type="GeneID" id="25918343"/>
<evidence type="ECO:0000313" key="1">
    <source>
        <dbReference type="EMBL" id="KNC69646.1"/>
    </source>
</evidence>
<evidence type="ECO:0000313" key="2">
    <source>
        <dbReference type="Proteomes" id="UP000054560"/>
    </source>
</evidence>
<feature type="non-terminal residue" evidence="1">
    <location>
        <position position="1"/>
    </location>
</feature>
<dbReference type="EMBL" id="KQ253926">
    <property type="protein sequence ID" value="KNC69646.1"/>
    <property type="molecule type" value="Genomic_DNA"/>
</dbReference>
<dbReference type="RefSeq" id="XP_014143548.1">
    <property type="nucleotide sequence ID" value="XM_014288073.1"/>
</dbReference>
<keyword evidence="2" id="KW-1185">Reference proteome</keyword>
<dbReference type="AlphaFoldDB" id="A0A0L0EZ18"/>
<name>A0A0L0EZ18_9EUKA</name>